<dbReference type="EMBL" id="AABL01000242">
    <property type="protein sequence ID" value="EAA19230.1"/>
    <property type="molecule type" value="Genomic_DNA"/>
</dbReference>
<dbReference type="PaxDb" id="73239-Q7RR26"/>
<evidence type="ECO:0000313" key="1">
    <source>
        <dbReference type="EMBL" id="EAA19230.1"/>
    </source>
</evidence>
<dbReference type="InParanoid" id="Q7RR26"/>
<dbReference type="Proteomes" id="UP000008553">
    <property type="component" value="Unassembled WGS sequence"/>
</dbReference>
<keyword evidence="2" id="KW-1185">Reference proteome</keyword>
<comment type="caution">
    <text evidence="1">The sequence shown here is derived from an EMBL/GenBank/DDBJ whole genome shotgun (WGS) entry which is preliminary data.</text>
</comment>
<protein>
    <submittedName>
        <fullName evidence="1">Uncharacterized protein</fullName>
    </submittedName>
</protein>
<evidence type="ECO:0000313" key="2">
    <source>
        <dbReference type="Proteomes" id="UP000008553"/>
    </source>
</evidence>
<name>Q7RR26_PLAYO</name>
<dbReference type="AlphaFoldDB" id="Q7RR26"/>
<accession>Q7RR26</accession>
<proteinExistence type="predicted"/>
<gene>
    <name evidence="1" type="ORF">PY00911</name>
</gene>
<organism evidence="1 2">
    <name type="scientific">Plasmodium yoelii yoelii</name>
    <dbReference type="NCBI Taxonomy" id="73239"/>
    <lineage>
        <taxon>Eukaryota</taxon>
        <taxon>Sar</taxon>
        <taxon>Alveolata</taxon>
        <taxon>Apicomplexa</taxon>
        <taxon>Aconoidasida</taxon>
        <taxon>Haemosporida</taxon>
        <taxon>Plasmodiidae</taxon>
        <taxon>Plasmodium</taxon>
        <taxon>Plasmodium (Vinckeia)</taxon>
    </lineage>
</organism>
<reference evidence="1 2" key="1">
    <citation type="journal article" date="2002" name="Nature">
        <title>Genome sequence and comparative analysis of the model rodent malaria parasite Plasmodium yoelii yoelii.</title>
        <authorList>
            <person name="Carlton J.M."/>
            <person name="Angiuoli S.V."/>
            <person name="Suh B.B."/>
            <person name="Kooij T.W."/>
            <person name="Pertea M."/>
            <person name="Silva J.C."/>
            <person name="Ermolaeva M.D."/>
            <person name="Allen J.E."/>
            <person name="Selengut J.D."/>
            <person name="Koo H.L."/>
            <person name="Peterson J.D."/>
            <person name="Pop M."/>
            <person name="Kosack D.S."/>
            <person name="Shumway M.F."/>
            <person name="Bidwell S.L."/>
            <person name="Shallom S.J."/>
            <person name="van Aken S.E."/>
            <person name="Riedmuller S.B."/>
            <person name="Feldblyum T.V."/>
            <person name="Cho J.K."/>
            <person name="Quackenbush J."/>
            <person name="Sedegah M."/>
            <person name="Shoaibi A."/>
            <person name="Cummings L.M."/>
            <person name="Florens L."/>
            <person name="Yates J.R."/>
            <person name="Raine J.D."/>
            <person name="Sinden R.E."/>
            <person name="Harris M.A."/>
            <person name="Cunningham D.A."/>
            <person name="Preiser P.R."/>
            <person name="Bergman L.W."/>
            <person name="Vaidya A.B."/>
            <person name="van Lin L.H."/>
            <person name="Janse C.J."/>
            <person name="Waters A.P."/>
            <person name="Smith H.O."/>
            <person name="White O.R."/>
            <person name="Salzberg S.L."/>
            <person name="Venter J.C."/>
            <person name="Fraser C.M."/>
            <person name="Hoffman S.L."/>
            <person name="Gardner M.J."/>
            <person name="Carucci D.J."/>
        </authorList>
    </citation>
    <scope>NUCLEOTIDE SEQUENCE [LARGE SCALE GENOMIC DNA]</scope>
    <source>
        <strain evidence="1 2">17XNL</strain>
    </source>
</reference>
<sequence length="84" mass="9908">METLKGSMIQNLYTPQNNKIKNYNEKKTTSLFRNNAVSFYNDVNTEAIFLLDRATQPINYKIGIILNTWSICIVKQMSKKYYIY</sequence>